<evidence type="ECO:0000313" key="2">
    <source>
        <dbReference type="EMBL" id="MBP1995965.1"/>
    </source>
</evidence>
<protein>
    <submittedName>
        <fullName evidence="2">DNA-binding ferritin-like protein (Dps family)</fullName>
    </submittedName>
</protein>
<dbReference type="PANTHER" id="PTHR41307">
    <property type="entry name" value="MEMBRANE PROTEIN-RELATED"/>
    <property type="match status" value="1"/>
</dbReference>
<keyword evidence="1" id="KW-0472">Membrane</keyword>
<feature type="transmembrane region" description="Helical" evidence="1">
    <location>
        <begin position="94"/>
        <end position="118"/>
    </location>
</feature>
<feature type="transmembrane region" description="Helical" evidence="1">
    <location>
        <begin position="130"/>
        <end position="150"/>
    </location>
</feature>
<evidence type="ECO:0000256" key="1">
    <source>
        <dbReference type="SAM" id="Phobius"/>
    </source>
</evidence>
<feature type="transmembrane region" description="Helical" evidence="1">
    <location>
        <begin position="159"/>
        <end position="182"/>
    </location>
</feature>
<proteinExistence type="predicted"/>
<organism evidence="2 3">
    <name type="scientific">Paenibacillus eucommiae</name>
    <dbReference type="NCBI Taxonomy" id="1355755"/>
    <lineage>
        <taxon>Bacteria</taxon>
        <taxon>Bacillati</taxon>
        <taxon>Bacillota</taxon>
        <taxon>Bacilli</taxon>
        <taxon>Bacillales</taxon>
        <taxon>Paenibacillaceae</taxon>
        <taxon>Paenibacillus</taxon>
    </lineage>
</organism>
<dbReference type="PANTHER" id="PTHR41307:SF1">
    <property type="entry name" value="MEMBRANE PROTEIN"/>
    <property type="match status" value="1"/>
</dbReference>
<sequence length="220" mass="25176">MNAVQMVRRNNELRKQLDAPNLKVYEDALVYVRLSRLSEFETESLLLEMLEHVLEAQQNGKSAEDVFGNDLKSYCDELIDNIPGEKKRVSVADYFSYGFLTLGWMFVVNTIFHIIGIFYPQFAEYEVSVIPYLAAFVLTFFAIIALLFALKKSVYDSRLWFIAAIVLWIADIAVFVLLSVWFKEVWTLTMNVWISGGITLGAFVAVYLLKQISKSMDGHA</sequence>
<keyword evidence="1" id="KW-0812">Transmembrane</keyword>
<keyword evidence="3" id="KW-1185">Reference proteome</keyword>
<name>A0ABS4J9P6_9BACL</name>
<accession>A0ABS4J9P6</accession>
<keyword evidence="1" id="KW-1133">Transmembrane helix</keyword>
<reference evidence="2 3" key="1">
    <citation type="submission" date="2021-03" db="EMBL/GenBank/DDBJ databases">
        <title>Genomic Encyclopedia of Type Strains, Phase IV (KMG-IV): sequencing the most valuable type-strain genomes for metagenomic binning, comparative biology and taxonomic classification.</title>
        <authorList>
            <person name="Goeker M."/>
        </authorList>
    </citation>
    <scope>NUCLEOTIDE SEQUENCE [LARGE SCALE GENOMIC DNA]</scope>
    <source>
        <strain evidence="2 3">DSM 26048</strain>
    </source>
</reference>
<dbReference type="EMBL" id="JAGGLB010000041">
    <property type="protein sequence ID" value="MBP1995965.1"/>
    <property type="molecule type" value="Genomic_DNA"/>
</dbReference>
<dbReference type="RefSeq" id="WP_209977968.1">
    <property type="nucleotide sequence ID" value="NZ_JAGGLB010000041.1"/>
</dbReference>
<dbReference type="Proteomes" id="UP001519287">
    <property type="component" value="Unassembled WGS sequence"/>
</dbReference>
<gene>
    <name evidence="2" type="ORF">J2Z66_007607</name>
</gene>
<dbReference type="Gene3D" id="1.10.1900.10">
    <property type="entry name" value="c-terminal domain of poly(a) binding protein"/>
    <property type="match status" value="1"/>
</dbReference>
<feature type="transmembrane region" description="Helical" evidence="1">
    <location>
        <begin position="188"/>
        <end position="209"/>
    </location>
</feature>
<evidence type="ECO:0000313" key="3">
    <source>
        <dbReference type="Proteomes" id="UP001519287"/>
    </source>
</evidence>
<comment type="caution">
    <text evidence="2">The sequence shown here is derived from an EMBL/GenBank/DDBJ whole genome shotgun (WGS) entry which is preliminary data.</text>
</comment>
<dbReference type="SUPFAM" id="SSF158560">
    <property type="entry name" value="BH3980-like"/>
    <property type="match status" value="1"/>
</dbReference>